<dbReference type="PROSITE" id="PS51183">
    <property type="entry name" value="JMJN"/>
    <property type="match status" value="1"/>
</dbReference>
<keyword evidence="11" id="KW-0539">Nucleus</keyword>
<keyword evidence="18" id="KW-1185">Reference proteome</keyword>
<evidence type="ECO:0000256" key="7">
    <source>
        <dbReference type="ARBA" id="ARBA00023002"/>
    </source>
</evidence>
<dbReference type="PROSITE" id="PS50157">
    <property type="entry name" value="ZINC_FINGER_C2H2_2"/>
    <property type="match status" value="3"/>
</dbReference>
<dbReference type="GO" id="GO:0034647">
    <property type="term" value="F:histone H3K4me/H3K4me2/H3K4me3 demethylase activity"/>
    <property type="evidence" value="ECO:0007669"/>
    <property type="project" value="TreeGrafter"/>
</dbReference>
<dbReference type="InterPro" id="IPR036236">
    <property type="entry name" value="Znf_C2H2_sf"/>
</dbReference>
<feature type="region of interest" description="Disordered" evidence="13">
    <location>
        <begin position="220"/>
        <end position="316"/>
    </location>
</feature>
<feature type="domain" description="JmjN" evidence="15">
    <location>
        <begin position="18"/>
        <end position="59"/>
    </location>
</feature>
<evidence type="ECO:0000256" key="5">
    <source>
        <dbReference type="ARBA" id="ARBA00022853"/>
    </source>
</evidence>
<dbReference type="GO" id="GO:0000785">
    <property type="term" value="C:chromatin"/>
    <property type="evidence" value="ECO:0007669"/>
    <property type="project" value="TreeGrafter"/>
</dbReference>
<proteinExistence type="predicted"/>
<evidence type="ECO:0000313" key="17">
    <source>
        <dbReference type="EMBL" id="KAH9324497.1"/>
    </source>
</evidence>
<feature type="compositionally biased region" description="Polar residues" evidence="13">
    <location>
        <begin position="269"/>
        <end position="280"/>
    </location>
</feature>
<evidence type="ECO:0000256" key="6">
    <source>
        <dbReference type="ARBA" id="ARBA00022964"/>
    </source>
</evidence>
<sequence>MKMGDEEIAPWLKSLPVAPEYHPTEAEFADPIGYILKIEKEASQYGICKIVPPFPKPSRKLVISNLNRSLTEFQDTSLAGVHGSSSSSSSFTVSRNMNTTVTTCSAPQLGSNNKSETSQTADVGDGDCKARFTTRHQQLGWSPRKLRGPFQSVVQKPVWESGESYTLEQFEAKARLFYRSRLGMCKEISPLAIETMFWKAASDRPISVEYANDIPGTAFGEPNKSFTFKSPPQGRKRKMEPRSWIVSDDQEKIGTAYSMQETDRKDDSIMNSQKASTLNEDTQEDSHILSSAESAEDTDLAESPTADKIRPDEMSDQLEDGVKTRIKSLDENVDRELGGVGWKLSNSAWNMRIVARSPGSLIRHMPDEVPGVTTPMVYIGMLFSWFAWHVEDHELHSLNYLHMGSPKTWYAVPGDAAASLEDVIRVHGYGEHLSPLAAFAILGEKTTLMSPEILIQTGVPCCRLVQNPGEFVVTFPRAYHLGFSHGFNCGEAANVATPAWLKVAKEAALRRAAMNYLPMMSHQQLLYMLSLSFPSWIPVSLAAEPRSSRLKDRKRNEGEMEVKKFFVNDMIHNNHLLNLLLQKESTCYAVLWDSADVPSGSPSLPSCVSMLSYPNSRSTFIASSLETLKSDSEMARDMMICKEEELCAEGILEMNRTLSDPMRVKTSSDRCQQENMLSCSDDRPMEIHGEENSMECQSMGIDLPSGDSIDLDTGTLVCAACGLLGFPCMAIIQPSKAAARNLFPTGYKVVDKHLGTSEVDNSGKDVSCAEAEDTTTHRTVDNCTVDFLLETPIALVSNGVSYQDQVGEGLCVQPSEVNTVGDCTASLVHTTILEPSTKDGKIDFGKAKNQHTEFESAMTLLMKVTEMDDVLAEYTKPTSNLDTLSSLAKIMFTPAVDVCNEKSPKDGEAILQNTANGFAVLAPSKSMIIDDGMSGRQGFPSSFCSSKAFFGDSKGSYVSLSNELIASDASFDTEVPREYTKDLVVIDNQNKDLDASNKHISKSVSNTFSDSCSPVPVPVPSALDLLAAAYNDVSDSDEVDDVLDVGVPRPFSGQSEVASESDDIAGVAITQLSSSGSARKAIKEEIHDGFILSGVLPSDRVSSVSKNHDYFHSDSLKQDQCVKKVHLRSLDDSPTRKLSISQYVTDIHRNLHVNGSELSSIQSNDLQEQSVLTLALIKNSVKETPVYEAQQSDQSGNKKVKVEDGYAQASKSDEGIPKMTFSSMREGENMPVPTVGRSFPTLDANTVSECITKFPKRFDSGFEETSGNFCKSYSEEASFGDCCAGGNIGGCVAGYALQENIPDISALNERNASLWKPSNGIMRPHVFCLEHALEVEERLHSMGGVHMLLLCHANYVKIEEQAKFLAKEIGVYNSWKNIPLRNAVEDDLQMISVAIEEETDAELGRDWTAKLGVNLQYSVKLSKSPIYSKEMPFSRVLNALFCSSAFDGCNSPNLKWPLGKSHSCYSPRGAKDCKRNVSKHKKFTVAGKWCGKVWMVKQVHRYLGRLNVQQEPAFVSNQIGCNEVGRSCGHPRKQKILISDGKSICEEIAKETCDERLFFPVTSNIQNRYVNRNLSRKRKANVELTCDSKTVQLFEDRILDSSEHVKSGDISSEQVDSYKQNEQLSSAATGSRLWLPSSFQETSAGKSSHKRRKQTGWTHSVEVLPNPAERRQGQNNVVGSEEHLVPGLHPPSGPRTRLRTRTMQENVPMVAADVYKVPGKQCRSSAKKVSSGKKITKSAIYKDEEDEGFYHCDIEGCTMSFQTKQELLVHKRNACTVKGCGKRFGSHKYLLQHRRVHLDDRPLKCTWKGCEMTFKWPWARTEHIRVHTGERPYVCPIASCGKTFRFVSDFSRHKRKTGHK</sequence>
<dbReference type="GO" id="GO:0040029">
    <property type="term" value="P:epigenetic regulation of gene expression"/>
    <property type="evidence" value="ECO:0007669"/>
    <property type="project" value="UniProtKB-ARBA"/>
</dbReference>
<feature type="domain" description="C2H2-type" evidence="14">
    <location>
        <begin position="1833"/>
        <end position="1860"/>
    </location>
</feature>
<dbReference type="EMBL" id="JAHRHJ020000002">
    <property type="protein sequence ID" value="KAH9324497.1"/>
    <property type="molecule type" value="Genomic_DNA"/>
</dbReference>
<organism evidence="17 18">
    <name type="scientific">Taxus chinensis</name>
    <name type="common">Chinese yew</name>
    <name type="synonym">Taxus wallichiana var. chinensis</name>
    <dbReference type="NCBI Taxonomy" id="29808"/>
    <lineage>
        <taxon>Eukaryota</taxon>
        <taxon>Viridiplantae</taxon>
        <taxon>Streptophyta</taxon>
        <taxon>Embryophyta</taxon>
        <taxon>Tracheophyta</taxon>
        <taxon>Spermatophyta</taxon>
        <taxon>Pinopsida</taxon>
        <taxon>Pinidae</taxon>
        <taxon>Conifers II</taxon>
        <taxon>Cupressales</taxon>
        <taxon>Taxaceae</taxon>
        <taxon>Taxus</taxon>
    </lineage>
</organism>
<evidence type="ECO:0000256" key="8">
    <source>
        <dbReference type="ARBA" id="ARBA00023004"/>
    </source>
</evidence>
<keyword evidence="5" id="KW-0156">Chromatin regulator</keyword>
<dbReference type="InterPro" id="IPR013087">
    <property type="entry name" value="Znf_C2H2_type"/>
</dbReference>
<keyword evidence="9" id="KW-0805">Transcription regulation</keyword>
<keyword evidence="2" id="KW-0677">Repeat</keyword>
<dbReference type="PROSITE" id="PS51184">
    <property type="entry name" value="JMJC"/>
    <property type="match status" value="1"/>
</dbReference>
<gene>
    <name evidence="17" type="ORF">KI387_004675</name>
</gene>
<evidence type="ECO:0000256" key="12">
    <source>
        <dbReference type="PROSITE-ProRule" id="PRU00042"/>
    </source>
</evidence>
<keyword evidence="7" id="KW-0560">Oxidoreductase</keyword>
<protein>
    <submittedName>
        <fullName evidence="17">Uncharacterized protein</fullName>
    </submittedName>
</protein>
<evidence type="ECO:0000256" key="4">
    <source>
        <dbReference type="ARBA" id="ARBA00022833"/>
    </source>
</evidence>
<feature type="region of interest" description="Disordered" evidence="13">
    <location>
        <begin position="1638"/>
        <end position="1660"/>
    </location>
</feature>
<dbReference type="PANTHER" id="PTHR10694">
    <property type="entry name" value="LYSINE-SPECIFIC DEMETHYLASE"/>
    <property type="match status" value="1"/>
</dbReference>
<evidence type="ECO:0000256" key="2">
    <source>
        <dbReference type="ARBA" id="ARBA00022737"/>
    </source>
</evidence>
<keyword evidence="3 12" id="KW-0863">Zinc-finger</keyword>
<dbReference type="GO" id="GO:0008270">
    <property type="term" value="F:zinc ion binding"/>
    <property type="evidence" value="ECO:0007669"/>
    <property type="project" value="UniProtKB-KW"/>
</dbReference>
<feature type="region of interest" description="Disordered" evidence="13">
    <location>
        <begin position="104"/>
        <end position="123"/>
    </location>
</feature>
<keyword evidence="10" id="KW-0804">Transcription</keyword>
<dbReference type="Pfam" id="PF02375">
    <property type="entry name" value="JmjN"/>
    <property type="match status" value="1"/>
</dbReference>
<evidence type="ECO:0000256" key="10">
    <source>
        <dbReference type="ARBA" id="ARBA00023163"/>
    </source>
</evidence>
<dbReference type="GO" id="GO:0005634">
    <property type="term" value="C:nucleus"/>
    <property type="evidence" value="ECO:0007669"/>
    <property type="project" value="TreeGrafter"/>
</dbReference>
<dbReference type="SMART" id="SM00355">
    <property type="entry name" value="ZnF_C2H2"/>
    <property type="match status" value="4"/>
</dbReference>
<dbReference type="SMART" id="SM00545">
    <property type="entry name" value="JmjN"/>
    <property type="match status" value="1"/>
</dbReference>
<dbReference type="Proteomes" id="UP000824469">
    <property type="component" value="Unassembled WGS sequence"/>
</dbReference>
<dbReference type="PROSITE" id="PS00028">
    <property type="entry name" value="ZINC_FINGER_C2H2_1"/>
    <property type="match status" value="3"/>
</dbReference>
<evidence type="ECO:0000256" key="3">
    <source>
        <dbReference type="ARBA" id="ARBA00022771"/>
    </source>
</evidence>
<dbReference type="SUPFAM" id="SSF57667">
    <property type="entry name" value="beta-beta-alpha zinc fingers"/>
    <property type="match status" value="2"/>
</dbReference>
<keyword evidence="4" id="KW-0862">Zinc</keyword>
<keyword evidence="8" id="KW-0408">Iron</keyword>
<evidence type="ECO:0000256" key="13">
    <source>
        <dbReference type="SAM" id="MobiDB-lite"/>
    </source>
</evidence>
<evidence type="ECO:0000256" key="11">
    <source>
        <dbReference type="ARBA" id="ARBA00023242"/>
    </source>
</evidence>
<evidence type="ECO:0000259" key="14">
    <source>
        <dbReference type="PROSITE" id="PS50157"/>
    </source>
</evidence>
<dbReference type="InterPro" id="IPR003349">
    <property type="entry name" value="JmjN"/>
</dbReference>
<dbReference type="Pfam" id="PF02373">
    <property type="entry name" value="JmjC"/>
    <property type="match status" value="1"/>
</dbReference>
<dbReference type="Gene3D" id="2.60.120.650">
    <property type="entry name" value="Cupin"/>
    <property type="match status" value="1"/>
</dbReference>
<evidence type="ECO:0000256" key="1">
    <source>
        <dbReference type="ARBA" id="ARBA00022723"/>
    </source>
</evidence>
<evidence type="ECO:0000259" key="15">
    <source>
        <dbReference type="PROSITE" id="PS51183"/>
    </source>
</evidence>
<keyword evidence="1" id="KW-0479">Metal-binding</keyword>
<feature type="domain" description="C2H2-type" evidence="14">
    <location>
        <begin position="1773"/>
        <end position="1802"/>
    </location>
</feature>
<keyword evidence="6" id="KW-0223">Dioxygenase</keyword>
<accession>A0AA38GLZ3</accession>
<reference evidence="17 18" key="1">
    <citation type="journal article" date="2021" name="Nat. Plants">
        <title>The Taxus genome provides insights into paclitaxel biosynthesis.</title>
        <authorList>
            <person name="Xiong X."/>
            <person name="Gou J."/>
            <person name="Liao Q."/>
            <person name="Li Y."/>
            <person name="Zhou Q."/>
            <person name="Bi G."/>
            <person name="Li C."/>
            <person name="Du R."/>
            <person name="Wang X."/>
            <person name="Sun T."/>
            <person name="Guo L."/>
            <person name="Liang H."/>
            <person name="Lu P."/>
            <person name="Wu Y."/>
            <person name="Zhang Z."/>
            <person name="Ro D.K."/>
            <person name="Shang Y."/>
            <person name="Huang S."/>
            <person name="Yan J."/>
        </authorList>
    </citation>
    <scope>NUCLEOTIDE SEQUENCE [LARGE SCALE GENOMIC DNA]</scope>
    <source>
        <strain evidence="17">Ta-2019</strain>
    </source>
</reference>
<comment type="caution">
    <text evidence="17">The sequence shown here is derived from an EMBL/GenBank/DDBJ whole genome shotgun (WGS) entry which is preliminary data.</text>
</comment>
<dbReference type="Gene3D" id="3.30.160.60">
    <property type="entry name" value="Classic Zinc Finger"/>
    <property type="match status" value="1"/>
</dbReference>
<evidence type="ECO:0000313" key="18">
    <source>
        <dbReference type="Proteomes" id="UP000824469"/>
    </source>
</evidence>
<name>A0AA38GLZ3_TAXCH</name>
<evidence type="ECO:0000259" key="16">
    <source>
        <dbReference type="PROSITE" id="PS51184"/>
    </source>
</evidence>
<dbReference type="FunFam" id="3.30.160.60:FF:000747">
    <property type="entry name" value="Probable lysine-specific demethylase ELF6"/>
    <property type="match status" value="1"/>
</dbReference>
<dbReference type="SMART" id="SM00558">
    <property type="entry name" value="JmjC"/>
    <property type="match status" value="1"/>
</dbReference>
<dbReference type="SUPFAM" id="SSF51197">
    <property type="entry name" value="Clavaminate synthase-like"/>
    <property type="match status" value="1"/>
</dbReference>
<evidence type="ECO:0000256" key="9">
    <source>
        <dbReference type="ARBA" id="ARBA00023015"/>
    </source>
</evidence>
<feature type="domain" description="JmjC" evidence="16">
    <location>
        <begin position="346"/>
        <end position="512"/>
    </location>
</feature>
<feature type="domain" description="C2H2-type" evidence="14">
    <location>
        <begin position="1803"/>
        <end position="1832"/>
    </location>
</feature>
<dbReference type="PANTHER" id="PTHR10694:SF45">
    <property type="entry name" value="LYSINE-SPECIFIC DEMETHYLASE ELF6"/>
    <property type="match status" value="1"/>
</dbReference>
<dbReference type="InterPro" id="IPR003347">
    <property type="entry name" value="JmjC_dom"/>
</dbReference>
<dbReference type="OMA" id="CQMKQET"/>
<feature type="compositionally biased region" description="Polar residues" evidence="13">
    <location>
        <begin position="104"/>
        <end position="121"/>
    </location>
</feature>